<dbReference type="AlphaFoldDB" id="A0AA38SSP1"/>
<sequence length="243" mass="26843">MFNPDHRHGIWLASKPDNHCIRSLPWPIVFIGILFLFLAFTGFVGAHWNKPGLLSFYLFCNAALIVTESSSSCSRSSSPTLRARTRFPAGVRRVPLHGLLGVAAGSYHGPENWGSIRACLASSSICNEMVRESYTAPQFFSAHISSLQSGCCKPPTVCGYQYVNPITWINPTNPMADVDCIIWNNDPNQLCYNCDSCKAGVLGNLRKEWKEANVILIVAVLALICLYLVAFNAYKNSQTPPKK</sequence>
<dbReference type="Proteomes" id="UP001172457">
    <property type="component" value="Chromosome 5"/>
</dbReference>
<evidence type="ECO:0000256" key="5">
    <source>
        <dbReference type="ARBA" id="ARBA00023136"/>
    </source>
</evidence>
<evidence type="ECO:0000313" key="8">
    <source>
        <dbReference type="Proteomes" id="UP001172457"/>
    </source>
</evidence>
<dbReference type="Pfam" id="PF00335">
    <property type="entry name" value="Tetraspanin"/>
    <property type="match status" value="1"/>
</dbReference>
<evidence type="ECO:0000256" key="3">
    <source>
        <dbReference type="ARBA" id="ARBA00022692"/>
    </source>
</evidence>
<keyword evidence="3 6" id="KW-0812">Transmembrane</keyword>
<keyword evidence="5 6" id="KW-0472">Membrane</keyword>
<evidence type="ECO:0000256" key="4">
    <source>
        <dbReference type="ARBA" id="ARBA00022989"/>
    </source>
</evidence>
<organism evidence="7 8">
    <name type="scientific">Centaurea solstitialis</name>
    <name type="common">yellow star-thistle</name>
    <dbReference type="NCBI Taxonomy" id="347529"/>
    <lineage>
        <taxon>Eukaryota</taxon>
        <taxon>Viridiplantae</taxon>
        <taxon>Streptophyta</taxon>
        <taxon>Embryophyta</taxon>
        <taxon>Tracheophyta</taxon>
        <taxon>Spermatophyta</taxon>
        <taxon>Magnoliopsida</taxon>
        <taxon>eudicotyledons</taxon>
        <taxon>Gunneridae</taxon>
        <taxon>Pentapetalae</taxon>
        <taxon>asterids</taxon>
        <taxon>campanulids</taxon>
        <taxon>Asterales</taxon>
        <taxon>Asteraceae</taxon>
        <taxon>Carduoideae</taxon>
        <taxon>Cardueae</taxon>
        <taxon>Centaureinae</taxon>
        <taxon>Centaurea</taxon>
    </lineage>
</organism>
<dbReference type="EMBL" id="JARYMX010000005">
    <property type="protein sequence ID" value="KAJ9547903.1"/>
    <property type="molecule type" value="Genomic_DNA"/>
</dbReference>
<keyword evidence="4 6" id="KW-1133">Transmembrane helix</keyword>
<accession>A0AA38SSP1</accession>
<dbReference type="PANTHER" id="PTHR32191">
    <property type="entry name" value="TETRASPANIN-8-RELATED"/>
    <property type="match status" value="1"/>
</dbReference>
<feature type="transmembrane region" description="Helical" evidence="6">
    <location>
        <begin position="214"/>
        <end position="234"/>
    </location>
</feature>
<comment type="similarity">
    <text evidence="2">Belongs to the tetraspanin (TM4SF) family.</text>
</comment>
<protein>
    <submittedName>
        <fullName evidence="7">Uncharacterized protein</fullName>
    </submittedName>
</protein>
<dbReference type="GO" id="GO:0009734">
    <property type="term" value="P:auxin-activated signaling pathway"/>
    <property type="evidence" value="ECO:0007669"/>
    <property type="project" value="InterPro"/>
</dbReference>
<feature type="transmembrane region" description="Helical" evidence="6">
    <location>
        <begin position="24"/>
        <end position="48"/>
    </location>
</feature>
<proteinExistence type="inferred from homology"/>
<evidence type="ECO:0000313" key="7">
    <source>
        <dbReference type="EMBL" id="KAJ9547903.1"/>
    </source>
</evidence>
<evidence type="ECO:0000256" key="2">
    <source>
        <dbReference type="ARBA" id="ARBA00006840"/>
    </source>
</evidence>
<comment type="caution">
    <text evidence="7">The sequence shown here is derived from an EMBL/GenBank/DDBJ whole genome shotgun (WGS) entry which is preliminary data.</text>
</comment>
<name>A0AA38SSP1_9ASTR</name>
<dbReference type="GO" id="GO:0016020">
    <property type="term" value="C:membrane"/>
    <property type="evidence" value="ECO:0007669"/>
    <property type="project" value="UniProtKB-SubCell"/>
</dbReference>
<gene>
    <name evidence="7" type="ORF">OSB04_020446</name>
</gene>
<evidence type="ECO:0000256" key="1">
    <source>
        <dbReference type="ARBA" id="ARBA00004141"/>
    </source>
</evidence>
<evidence type="ECO:0000256" key="6">
    <source>
        <dbReference type="SAM" id="Phobius"/>
    </source>
</evidence>
<comment type="subcellular location">
    <subcellularLocation>
        <location evidence="1">Membrane</location>
        <topology evidence="1">Multi-pass membrane protein</topology>
    </subcellularLocation>
</comment>
<keyword evidence="8" id="KW-1185">Reference proteome</keyword>
<dbReference type="InterPro" id="IPR018499">
    <property type="entry name" value="Tetraspanin/Peripherin"/>
</dbReference>
<reference evidence="7" key="1">
    <citation type="submission" date="2023-03" db="EMBL/GenBank/DDBJ databases">
        <title>Chromosome-scale reference genome and RAD-based genetic map of yellow starthistle (Centaurea solstitialis) reveal putative structural variation and QTLs associated with invader traits.</title>
        <authorList>
            <person name="Reatini B."/>
            <person name="Cang F.A."/>
            <person name="Jiang Q."/>
            <person name="Mckibben M.T.W."/>
            <person name="Barker M.S."/>
            <person name="Rieseberg L.H."/>
            <person name="Dlugosch K.M."/>
        </authorList>
    </citation>
    <scope>NUCLEOTIDE SEQUENCE</scope>
    <source>
        <strain evidence="7">CAN-66</strain>
        <tissue evidence="7">Leaf</tissue>
    </source>
</reference>
<dbReference type="InterPro" id="IPR044991">
    <property type="entry name" value="TET_plant"/>
</dbReference>